<dbReference type="EMBL" id="JYLH01000007">
    <property type="protein sequence ID" value="KRP45377.1"/>
    <property type="molecule type" value="Genomic_DNA"/>
</dbReference>
<name>A0A0R2YFX9_9PSED</name>
<proteinExistence type="predicted"/>
<protein>
    <submittedName>
        <fullName evidence="1">Uncharacterized protein</fullName>
    </submittedName>
</protein>
<dbReference type="AlphaFoldDB" id="A0A0R2YFX9"/>
<comment type="caution">
    <text evidence="1">The sequence shown here is derived from an EMBL/GenBank/DDBJ whole genome shotgun (WGS) entry which is preliminary data.</text>
</comment>
<dbReference type="RefSeq" id="WP_057012605.1">
    <property type="nucleotide sequence ID" value="NZ_JYLH01000007.1"/>
</dbReference>
<accession>A0A0R2YFX9</accession>
<dbReference type="Proteomes" id="UP000051446">
    <property type="component" value="Unassembled WGS sequence"/>
</dbReference>
<organism evidence="1 2">
    <name type="scientific">Pseudomonas libanensis</name>
    <dbReference type="NCBI Taxonomy" id="75588"/>
    <lineage>
        <taxon>Bacteria</taxon>
        <taxon>Pseudomonadati</taxon>
        <taxon>Pseudomonadota</taxon>
        <taxon>Gammaproteobacteria</taxon>
        <taxon>Pseudomonadales</taxon>
        <taxon>Pseudomonadaceae</taxon>
        <taxon>Pseudomonas</taxon>
    </lineage>
</organism>
<gene>
    <name evidence="1" type="ORF">TU73_13310</name>
</gene>
<evidence type="ECO:0000313" key="1">
    <source>
        <dbReference type="EMBL" id="KRP45377.1"/>
    </source>
</evidence>
<dbReference type="PATRIC" id="fig|75588.4.peg.5075"/>
<sequence>MQTTQHSNTRCPVYLHPAAATSPAAVERIQRSTGLLVIVNLGRATIAPAPAAVASDDQGPWGGNAA</sequence>
<evidence type="ECO:0000313" key="2">
    <source>
        <dbReference type="Proteomes" id="UP000051446"/>
    </source>
</evidence>
<reference evidence="1 2" key="1">
    <citation type="submission" date="2015-02" db="EMBL/GenBank/DDBJ databases">
        <title>Pseudomonas helleri sp. nov. and Pseudomonas weihenstephanensis sp. nov., isolated from raw cows milk.</title>
        <authorList>
            <person name="von Neubeck M."/>
            <person name="Huptas C."/>
            <person name="Wenning M."/>
            <person name="Scherer S."/>
        </authorList>
    </citation>
    <scope>NUCLEOTIDE SEQUENCE [LARGE SCALE GENOMIC DNA]</scope>
    <source>
        <strain evidence="1 2">DSM 17149</strain>
    </source>
</reference>